<dbReference type="Pfam" id="PF03101">
    <property type="entry name" value="FAR1"/>
    <property type="match status" value="1"/>
</dbReference>
<dbReference type="Proteomes" id="UP000813463">
    <property type="component" value="Chromosome 6"/>
</dbReference>
<organism evidence="4 5">
    <name type="scientific">Spinacia oleracea</name>
    <name type="common">Spinach</name>
    <dbReference type="NCBI Taxonomy" id="3562"/>
    <lineage>
        <taxon>Eukaryota</taxon>
        <taxon>Viridiplantae</taxon>
        <taxon>Streptophyta</taxon>
        <taxon>Embryophyta</taxon>
        <taxon>Tracheophyta</taxon>
        <taxon>Spermatophyta</taxon>
        <taxon>Magnoliopsida</taxon>
        <taxon>eudicotyledons</taxon>
        <taxon>Gunneridae</taxon>
        <taxon>Pentapetalae</taxon>
        <taxon>Caryophyllales</taxon>
        <taxon>Chenopodiaceae</taxon>
        <taxon>Chenopodioideae</taxon>
        <taxon>Anserineae</taxon>
        <taxon>Spinacia</taxon>
    </lineage>
</organism>
<sequence length="750" mass="86887">MEISEVIENQSSEIIQIDLNKSICESESSANLHIHKEDHEDEEVREVEDDLVLIPAITEESTAKATNNGEEIYGWLVGETRASLTEIYNLYRQHAAGVGFSVRKEKQVRKVGTTQVTTKLFLCSTAGKRNTKLKKDQKQEKDELESLLTEESNTSVKKMKRKPRRVAVTRTDCNALIKAKLNDGGHYEIIQHVMAHNHPLTRQQWNHLHRSKRAMTVPKEQAIEAMHELGFRPSESFRYMSNEAGGEDAVGHSYKDHMNFCYKMKIKAIEGGDSQAVYDKLQDAYYEDPNFFFRIRLDKEGRVCNLFWRDSMMLEDYKIYGDVTVFDTTYRTNRYNLICAPFVGINNHWKNTMFACAFLGDEKTESFVWLFETFKKAMGDKSPITLFTDQDAAMARAIKKVFPTTRHRLCLWHLMQNAVTRFGVLKSDATFKAAFNKCLSGCLNEAEFNACWEAMVTKSESTNNAVGFRATKKTSLTEFYHIFQETIKRWRRTKDIDEFNTTKSIPTSHYPMTSLLKHAAQVYTHTLFRDFEEEFNLAVASQVQLIHTNGPKMIYRVYLEDRAGSPQSVMYDPPNEIIICPCKNFEESGWLCFHCIRVLHLHSVQRIPEKYISFRWTKFTKVEVWNKHEAQLKAKGLLNSFTPWRLHMLRKYYSLILKCHTIEEARKILEESYKKDSEVIQTIVTAASNNELNTTNTTTENENSVQVLDPAHANTKGKSKKRIPGSYDNFNKGKRRKHREFGSKTPKHLF</sequence>
<dbReference type="AlphaFoldDB" id="A0A9R0J2G1"/>
<feature type="domain" description="SWIM-type" evidence="3">
    <location>
        <begin position="555"/>
        <end position="603"/>
    </location>
</feature>
<dbReference type="GO" id="GO:0008270">
    <property type="term" value="F:zinc ion binding"/>
    <property type="evidence" value="ECO:0007669"/>
    <property type="project" value="UniProtKB-KW"/>
</dbReference>
<dbReference type="PROSITE" id="PS50966">
    <property type="entry name" value="ZF_SWIM"/>
    <property type="match status" value="1"/>
</dbReference>
<dbReference type="PANTHER" id="PTHR47718:SF17">
    <property type="entry name" value="PROTEIN FAR1-RELATED SEQUENCE 5-LIKE"/>
    <property type="match status" value="1"/>
</dbReference>
<evidence type="ECO:0000313" key="5">
    <source>
        <dbReference type="RefSeq" id="XP_021859457.2"/>
    </source>
</evidence>
<evidence type="ECO:0000259" key="3">
    <source>
        <dbReference type="PROSITE" id="PS50966"/>
    </source>
</evidence>
<feature type="region of interest" description="Disordered" evidence="2">
    <location>
        <begin position="711"/>
        <end position="750"/>
    </location>
</feature>
<keyword evidence="1" id="KW-0862">Zinc</keyword>
<dbReference type="InterPro" id="IPR007527">
    <property type="entry name" value="Znf_SWIM"/>
</dbReference>
<feature type="compositionally biased region" description="Basic residues" evidence="2">
    <location>
        <begin position="732"/>
        <end position="750"/>
    </location>
</feature>
<name>A0A9R0J2G1_SPIOL</name>
<evidence type="ECO:0000256" key="1">
    <source>
        <dbReference type="PROSITE-ProRule" id="PRU00325"/>
    </source>
</evidence>
<proteinExistence type="predicted"/>
<reference evidence="5" key="2">
    <citation type="submission" date="2025-08" db="UniProtKB">
        <authorList>
            <consortium name="RefSeq"/>
        </authorList>
    </citation>
    <scope>IDENTIFICATION</scope>
    <source>
        <tissue evidence="5">Leaf</tissue>
    </source>
</reference>
<evidence type="ECO:0000256" key="2">
    <source>
        <dbReference type="SAM" id="MobiDB-lite"/>
    </source>
</evidence>
<keyword evidence="1" id="KW-0479">Metal-binding</keyword>
<dbReference type="InterPro" id="IPR018289">
    <property type="entry name" value="MULE_transposase_dom"/>
</dbReference>
<dbReference type="RefSeq" id="XP_021859457.2">
    <property type="nucleotide sequence ID" value="XM_022003765.2"/>
</dbReference>
<dbReference type="Pfam" id="PF10551">
    <property type="entry name" value="MULE"/>
    <property type="match status" value="1"/>
</dbReference>
<keyword evidence="4" id="KW-1185">Reference proteome</keyword>
<dbReference type="KEGG" id="soe:110798580"/>
<keyword evidence="1" id="KW-0863">Zinc-finger</keyword>
<reference evidence="4" key="1">
    <citation type="journal article" date="2021" name="Nat. Commun.">
        <title>Genomic analyses provide insights into spinach domestication and the genetic basis of agronomic traits.</title>
        <authorList>
            <person name="Cai X."/>
            <person name="Sun X."/>
            <person name="Xu C."/>
            <person name="Sun H."/>
            <person name="Wang X."/>
            <person name="Ge C."/>
            <person name="Zhang Z."/>
            <person name="Wang Q."/>
            <person name="Fei Z."/>
            <person name="Jiao C."/>
            <person name="Wang Q."/>
        </authorList>
    </citation>
    <scope>NUCLEOTIDE SEQUENCE [LARGE SCALE GENOMIC DNA]</scope>
    <source>
        <strain evidence="4">cv. Varoflay</strain>
    </source>
</reference>
<evidence type="ECO:0000313" key="4">
    <source>
        <dbReference type="Proteomes" id="UP000813463"/>
    </source>
</evidence>
<dbReference type="PANTHER" id="PTHR47718">
    <property type="entry name" value="OS01G0519700 PROTEIN"/>
    <property type="match status" value="1"/>
</dbReference>
<dbReference type="GeneID" id="110798580"/>
<dbReference type="InterPro" id="IPR004330">
    <property type="entry name" value="FAR1_DNA_bnd_dom"/>
</dbReference>
<protein>
    <submittedName>
        <fullName evidence="5">Protein FAR1-RELATED SEQUENCE 5-like</fullName>
    </submittedName>
</protein>
<gene>
    <name evidence="5" type="primary">LOC110798580</name>
</gene>
<accession>A0A9R0J2G1</accession>